<evidence type="ECO:0000256" key="1">
    <source>
        <dbReference type="ARBA" id="ARBA00004123"/>
    </source>
</evidence>
<dbReference type="Pfam" id="PF00046">
    <property type="entry name" value="Homeodomain"/>
    <property type="match status" value="1"/>
</dbReference>
<dbReference type="OrthoDB" id="6159439at2759"/>
<comment type="subcellular location">
    <subcellularLocation>
        <location evidence="1 2 3">Nucleus</location>
    </subcellularLocation>
</comment>
<comment type="caution">
    <text evidence="6">The sequence shown here is derived from an EMBL/GenBank/DDBJ whole genome shotgun (WGS) entry which is preliminary data.</text>
</comment>
<feature type="domain" description="Homeobox" evidence="5">
    <location>
        <begin position="41"/>
        <end position="93"/>
    </location>
</feature>
<dbReference type="InterPro" id="IPR050848">
    <property type="entry name" value="Homeobox_TF"/>
</dbReference>
<dbReference type="Gene3D" id="1.10.10.60">
    <property type="entry name" value="Homeodomain-like"/>
    <property type="match status" value="1"/>
</dbReference>
<dbReference type="SMART" id="SM00389">
    <property type="entry name" value="HOX"/>
    <property type="match status" value="1"/>
</dbReference>
<gene>
    <name evidence="6" type="ORF">C0Q70_17996</name>
</gene>
<evidence type="ECO:0000256" key="4">
    <source>
        <dbReference type="SAM" id="MobiDB-lite"/>
    </source>
</evidence>
<dbReference type="SUPFAM" id="SSF46689">
    <property type="entry name" value="Homeodomain-like"/>
    <property type="match status" value="1"/>
</dbReference>
<dbReference type="GO" id="GO:0003677">
    <property type="term" value="F:DNA binding"/>
    <property type="evidence" value="ECO:0007669"/>
    <property type="project" value="UniProtKB-UniRule"/>
</dbReference>
<dbReference type="InterPro" id="IPR009057">
    <property type="entry name" value="Homeodomain-like_sf"/>
</dbReference>
<feature type="region of interest" description="Disordered" evidence="4">
    <location>
        <begin position="82"/>
        <end position="105"/>
    </location>
</feature>
<dbReference type="InterPro" id="IPR001356">
    <property type="entry name" value="HD"/>
</dbReference>
<accession>A0A2T7NM04</accession>
<evidence type="ECO:0000259" key="5">
    <source>
        <dbReference type="PROSITE" id="PS50071"/>
    </source>
</evidence>
<evidence type="ECO:0000256" key="2">
    <source>
        <dbReference type="PROSITE-ProRule" id="PRU00108"/>
    </source>
</evidence>
<evidence type="ECO:0000313" key="6">
    <source>
        <dbReference type="EMBL" id="PVD22191.1"/>
    </source>
</evidence>
<sequence>MSRKIAERGSFDDGCSDPDVHRNSGQDLNAMTSSSSSCKTKKPRKARTAFTDHQLSCLEKSFERQKYLSVQDRMELAAKLSHRHTGQDLVPEQESGPGHPYVNRSPPPGAACPVWESAGECLLVCRLPSQLSATPRAARREGLGAAL</sequence>
<protein>
    <recommendedName>
        <fullName evidence="5">Homeobox domain-containing protein</fullName>
    </recommendedName>
</protein>
<dbReference type="Proteomes" id="UP000245119">
    <property type="component" value="Linkage Group LG11"/>
</dbReference>
<evidence type="ECO:0000256" key="3">
    <source>
        <dbReference type="RuleBase" id="RU000682"/>
    </source>
</evidence>
<dbReference type="PANTHER" id="PTHR24333">
    <property type="entry name" value="HOMEO BOX HB9 LIKE A-RELATED"/>
    <property type="match status" value="1"/>
</dbReference>
<keyword evidence="2 3" id="KW-0238">DNA-binding</keyword>
<proteinExistence type="predicted"/>
<dbReference type="PANTHER" id="PTHR24333:SF5">
    <property type="entry name" value="VENT HOMEOBOX"/>
    <property type="match status" value="1"/>
</dbReference>
<dbReference type="CDD" id="cd00086">
    <property type="entry name" value="homeodomain"/>
    <property type="match status" value="1"/>
</dbReference>
<reference evidence="6 7" key="1">
    <citation type="submission" date="2018-04" db="EMBL/GenBank/DDBJ databases">
        <title>The genome of golden apple snail Pomacea canaliculata provides insight into stress tolerance and invasive adaptation.</title>
        <authorList>
            <person name="Liu C."/>
            <person name="Liu B."/>
            <person name="Ren Y."/>
            <person name="Zhang Y."/>
            <person name="Wang H."/>
            <person name="Li S."/>
            <person name="Jiang F."/>
            <person name="Yin L."/>
            <person name="Zhang G."/>
            <person name="Qian W."/>
            <person name="Fan W."/>
        </authorList>
    </citation>
    <scope>NUCLEOTIDE SEQUENCE [LARGE SCALE GENOMIC DNA]</scope>
    <source>
        <strain evidence="6">SZHN2017</strain>
        <tissue evidence="6">Muscle</tissue>
    </source>
</reference>
<dbReference type="GO" id="GO:0005634">
    <property type="term" value="C:nucleus"/>
    <property type="evidence" value="ECO:0007669"/>
    <property type="project" value="UniProtKB-SubCell"/>
</dbReference>
<dbReference type="EMBL" id="PZQS01000011">
    <property type="protein sequence ID" value="PVD22191.1"/>
    <property type="molecule type" value="Genomic_DNA"/>
</dbReference>
<keyword evidence="2 3" id="KW-0539">Nucleus</keyword>
<dbReference type="PROSITE" id="PS50071">
    <property type="entry name" value="HOMEOBOX_2"/>
    <property type="match status" value="1"/>
</dbReference>
<name>A0A2T7NM04_POMCA</name>
<feature type="compositionally biased region" description="Basic and acidic residues" evidence="4">
    <location>
        <begin position="1"/>
        <end position="11"/>
    </location>
</feature>
<keyword evidence="7" id="KW-1185">Reference proteome</keyword>
<dbReference type="AlphaFoldDB" id="A0A2T7NM04"/>
<feature type="DNA-binding region" description="Homeobox" evidence="2">
    <location>
        <begin position="43"/>
        <end position="94"/>
    </location>
</feature>
<evidence type="ECO:0000313" key="7">
    <source>
        <dbReference type="Proteomes" id="UP000245119"/>
    </source>
</evidence>
<keyword evidence="2 3" id="KW-0371">Homeobox</keyword>
<organism evidence="6 7">
    <name type="scientific">Pomacea canaliculata</name>
    <name type="common">Golden apple snail</name>
    <dbReference type="NCBI Taxonomy" id="400727"/>
    <lineage>
        <taxon>Eukaryota</taxon>
        <taxon>Metazoa</taxon>
        <taxon>Spiralia</taxon>
        <taxon>Lophotrochozoa</taxon>
        <taxon>Mollusca</taxon>
        <taxon>Gastropoda</taxon>
        <taxon>Caenogastropoda</taxon>
        <taxon>Architaenioglossa</taxon>
        <taxon>Ampullarioidea</taxon>
        <taxon>Ampullariidae</taxon>
        <taxon>Pomacea</taxon>
    </lineage>
</organism>
<feature type="region of interest" description="Disordered" evidence="4">
    <location>
        <begin position="1"/>
        <end position="50"/>
    </location>
</feature>